<dbReference type="GO" id="GO:0016810">
    <property type="term" value="F:hydrolase activity, acting on carbon-nitrogen (but not peptide) bonds"/>
    <property type="evidence" value="ECO:0007669"/>
    <property type="project" value="InterPro"/>
</dbReference>
<evidence type="ECO:0000313" key="4">
    <source>
        <dbReference type="Proteomes" id="UP000034680"/>
    </source>
</evidence>
<dbReference type="InterPro" id="IPR006680">
    <property type="entry name" value="Amidohydro-rel"/>
</dbReference>
<dbReference type="OrthoDB" id="5595695at2759"/>
<feature type="domain" description="Amidohydrolase-related" evidence="2">
    <location>
        <begin position="116"/>
        <end position="475"/>
    </location>
</feature>
<comment type="caution">
    <text evidence="3">The sequence shown here is derived from an EMBL/GenBank/DDBJ whole genome shotgun (WGS) entry which is preliminary data.</text>
</comment>
<dbReference type="Pfam" id="PF01979">
    <property type="entry name" value="Amidohydro_1"/>
    <property type="match status" value="1"/>
</dbReference>
<sequence length="495" mass="52339">MRTRPDQDSSDTQRRTVPVQGQPPRRRHASPVPEEAYKPWKLPRQQAYVFVNINVVDTVAGEIQPGRIVRIQDGQITSITPHPGPTRDADQQPPCRPDPAGNGDGDAIYINSAGKYLSPGLIDAHVHLVSVPGTPDLQSAMATPAAVSALRQPYQCRAMLERGFTSARDCGGASPALKEAIADGVFPGPRLFIAGHALSQTGGHGDRRGAHDDGGGGGPSVGCCGGELDGGLSVVVDGVPGVLAAARTQLRRGADFLKFMAGGGVASPTDPIGSIQFTQEEMRAITAAAGDAGTFATAHAYTPRAIRRAVEAGARGIEHGNLMDAATARLLADNGVFLTPTLVTYAAMADPRYGGFLPGANRAKNAQVLERGLDSVRLAHEAGVTMCLGSDLLSFLGAEQLGEFGLRARVLAGHEVLRHATVNPARMLGQEDRLGQVREGFVADLLVLNRNPLDDVTIFEKPDKHLLGVIKEGRVYSSRWSKLPVDVEPSKSLLE</sequence>
<reference evidence="3 4" key="1">
    <citation type="submission" date="2015-05" db="EMBL/GenBank/DDBJ databases">
        <title>Distinctive expansion of gene families associated with plant cell wall degradation and secondary metabolism in the genomes of grapevine trunk pathogens.</title>
        <authorList>
            <person name="Lawrence D.P."/>
            <person name="Travadon R."/>
            <person name="Rolshausen P.E."/>
            <person name="Baumgartner K."/>
        </authorList>
    </citation>
    <scope>NUCLEOTIDE SEQUENCE [LARGE SCALE GENOMIC DNA]</scope>
    <source>
        <strain evidence="3">DA912</strain>
    </source>
</reference>
<dbReference type="EMBL" id="LCUC01000158">
    <property type="protein sequence ID" value="KKY35453.1"/>
    <property type="molecule type" value="Genomic_DNA"/>
</dbReference>
<dbReference type="InterPro" id="IPR032466">
    <property type="entry name" value="Metal_Hydrolase"/>
</dbReference>
<accession>A0A0G2HK99</accession>
<evidence type="ECO:0000259" key="2">
    <source>
        <dbReference type="Pfam" id="PF01979"/>
    </source>
</evidence>
<dbReference type="PANTHER" id="PTHR43135:SF3">
    <property type="entry name" value="ALPHA-D-RIBOSE 1-METHYLPHOSPHONATE 5-TRIPHOSPHATE DIPHOSPHATASE"/>
    <property type="match status" value="1"/>
</dbReference>
<name>A0A0G2HK99_9PEZI</name>
<dbReference type="InterPro" id="IPR051781">
    <property type="entry name" value="Metallo-dep_Hydrolase"/>
</dbReference>
<organism evidence="3 4">
    <name type="scientific">Diaporthe ampelina</name>
    <dbReference type="NCBI Taxonomy" id="1214573"/>
    <lineage>
        <taxon>Eukaryota</taxon>
        <taxon>Fungi</taxon>
        <taxon>Dikarya</taxon>
        <taxon>Ascomycota</taxon>
        <taxon>Pezizomycotina</taxon>
        <taxon>Sordariomycetes</taxon>
        <taxon>Sordariomycetidae</taxon>
        <taxon>Diaporthales</taxon>
        <taxon>Diaporthaceae</taxon>
        <taxon>Diaporthe</taxon>
    </lineage>
</organism>
<evidence type="ECO:0000256" key="1">
    <source>
        <dbReference type="SAM" id="MobiDB-lite"/>
    </source>
</evidence>
<dbReference type="InterPro" id="IPR011059">
    <property type="entry name" value="Metal-dep_hydrolase_composite"/>
</dbReference>
<dbReference type="SUPFAM" id="SSF51556">
    <property type="entry name" value="Metallo-dependent hydrolases"/>
    <property type="match status" value="1"/>
</dbReference>
<dbReference type="Gene3D" id="3.20.20.140">
    <property type="entry name" value="Metal-dependent hydrolases"/>
    <property type="match status" value="1"/>
</dbReference>
<dbReference type="AlphaFoldDB" id="A0A0G2HK99"/>
<dbReference type="STRING" id="1214573.A0A0G2HK99"/>
<proteinExistence type="predicted"/>
<dbReference type="PANTHER" id="PTHR43135">
    <property type="entry name" value="ALPHA-D-RIBOSE 1-METHYLPHOSPHONATE 5-TRIPHOSPHATE DIPHOSPHATASE"/>
    <property type="match status" value="1"/>
</dbReference>
<keyword evidence="3" id="KW-0378">Hydrolase</keyword>
<reference evidence="3 4" key="2">
    <citation type="submission" date="2015-05" db="EMBL/GenBank/DDBJ databases">
        <authorList>
            <person name="Morales-Cruz A."/>
            <person name="Amrine K.C."/>
            <person name="Cantu D."/>
        </authorList>
    </citation>
    <scope>NUCLEOTIDE SEQUENCE [LARGE SCALE GENOMIC DNA]</scope>
    <source>
        <strain evidence="3">DA912</strain>
    </source>
</reference>
<dbReference type="InterPro" id="IPR057744">
    <property type="entry name" value="OTAase-like"/>
</dbReference>
<feature type="region of interest" description="Disordered" evidence="1">
    <location>
        <begin position="72"/>
        <end position="105"/>
    </location>
</feature>
<gene>
    <name evidence="3" type="ORF">UCDDA912_g04572</name>
</gene>
<evidence type="ECO:0000313" key="3">
    <source>
        <dbReference type="EMBL" id="KKY35453.1"/>
    </source>
</evidence>
<protein>
    <submittedName>
        <fullName evidence="3">Putative amidohydrolase 1</fullName>
    </submittedName>
</protein>
<feature type="compositionally biased region" description="Basic and acidic residues" evidence="1">
    <location>
        <begin position="1"/>
        <end position="14"/>
    </location>
</feature>
<dbReference type="Gene3D" id="2.30.40.10">
    <property type="entry name" value="Urease, subunit C, domain 1"/>
    <property type="match status" value="1"/>
</dbReference>
<keyword evidence="4" id="KW-1185">Reference proteome</keyword>
<dbReference type="Proteomes" id="UP000034680">
    <property type="component" value="Unassembled WGS sequence"/>
</dbReference>
<dbReference type="SUPFAM" id="SSF51338">
    <property type="entry name" value="Composite domain of metallo-dependent hydrolases"/>
    <property type="match status" value="2"/>
</dbReference>
<feature type="region of interest" description="Disordered" evidence="1">
    <location>
        <begin position="1"/>
        <end position="38"/>
    </location>
</feature>
<dbReference type="CDD" id="cd01299">
    <property type="entry name" value="Met_dep_hydrolase_A"/>
    <property type="match status" value="1"/>
</dbReference>